<protein>
    <submittedName>
        <fullName evidence="2">Uncharacterized protein</fullName>
    </submittedName>
</protein>
<dbReference type="Proteomes" id="UP000005237">
    <property type="component" value="Unassembled WGS sequence"/>
</dbReference>
<keyword evidence="3" id="KW-1185">Reference proteome</keyword>
<dbReference type="PANTHER" id="PTHR13715:SF79">
    <property type="entry name" value="RYANODINE RECEPTOR"/>
    <property type="match status" value="1"/>
</dbReference>
<dbReference type="EnsemblMetazoa" id="CJA33740.1">
    <property type="protein sequence ID" value="CJA33740.1"/>
    <property type="gene ID" value="WBGene00209587"/>
</dbReference>
<evidence type="ECO:0000256" key="1">
    <source>
        <dbReference type="SAM" id="MobiDB-lite"/>
    </source>
</evidence>
<dbReference type="PANTHER" id="PTHR13715">
    <property type="entry name" value="RYANODINE RECEPTOR AND IP3 RECEPTOR"/>
    <property type="match status" value="1"/>
</dbReference>
<evidence type="ECO:0000313" key="2">
    <source>
        <dbReference type="EnsemblMetazoa" id="CJA33740.1"/>
    </source>
</evidence>
<reference evidence="3" key="1">
    <citation type="submission" date="2010-08" db="EMBL/GenBank/DDBJ databases">
        <authorList>
            <consortium name="Caenorhabditis japonica Sequencing Consortium"/>
            <person name="Wilson R.K."/>
        </authorList>
    </citation>
    <scope>NUCLEOTIDE SEQUENCE [LARGE SCALE GENOMIC DNA]</scope>
    <source>
        <strain evidence="3">DF5081</strain>
    </source>
</reference>
<feature type="region of interest" description="Disordered" evidence="1">
    <location>
        <begin position="1"/>
        <end position="27"/>
    </location>
</feature>
<sequence length="100" mass="10855">MAKSIHIEEEDGEDGDEGEIDQAAKEEQSQALRSEQAVLASRGAAIMCLMYLSASGGEPNEMVAQTLQLGIHLLSGGNVEIQKVRIGCCYCEGNFWLFAY</sequence>
<organism evidence="2 3">
    <name type="scientific">Caenorhabditis japonica</name>
    <dbReference type="NCBI Taxonomy" id="281687"/>
    <lineage>
        <taxon>Eukaryota</taxon>
        <taxon>Metazoa</taxon>
        <taxon>Ecdysozoa</taxon>
        <taxon>Nematoda</taxon>
        <taxon>Chromadorea</taxon>
        <taxon>Rhabditida</taxon>
        <taxon>Rhabditina</taxon>
        <taxon>Rhabditomorpha</taxon>
        <taxon>Rhabditoidea</taxon>
        <taxon>Rhabditidae</taxon>
        <taxon>Peloderinae</taxon>
        <taxon>Caenorhabditis</taxon>
    </lineage>
</organism>
<feature type="compositionally biased region" description="Acidic residues" evidence="1">
    <location>
        <begin position="8"/>
        <end position="20"/>
    </location>
</feature>
<reference evidence="2" key="2">
    <citation type="submission" date="2022-06" db="UniProtKB">
        <authorList>
            <consortium name="EnsemblMetazoa"/>
        </authorList>
    </citation>
    <scope>IDENTIFICATION</scope>
    <source>
        <strain evidence="2">DF5081</strain>
    </source>
</reference>
<proteinExistence type="predicted"/>
<name>A0A8R1IN86_CAEJA</name>
<dbReference type="InterPro" id="IPR015925">
    <property type="entry name" value="Ryanodine_IP3_receptor"/>
</dbReference>
<dbReference type="GO" id="GO:0006816">
    <property type="term" value="P:calcium ion transport"/>
    <property type="evidence" value="ECO:0007669"/>
    <property type="project" value="InterPro"/>
</dbReference>
<evidence type="ECO:0000313" key="3">
    <source>
        <dbReference type="Proteomes" id="UP000005237"/>
    </source>
</evidence>
<accession>A0A8R1IN86</accession>
<dbReference type="AlphaFoldDB" id="A0A8R1IN86"/>